<keyword evidence="4" id="KW-0472">Membrane</keyword>
<evidence type="ECO:0000256" key="3">
    <source>
        <dbReference type="ARBA" id="ARBA00023125"/>
    </source>
</evidence>
<feature type="domain" description="DNA mismatch repair proteins mutS family" evidence="5">
    <location>
        <begin position="437"/>
        <end position="621"/>
    </location>
</feature>
<protein>
    <recommendedName>
        <fullName evidence="5">DNA mismatch repair proteins mutS family domain-containing protein</fullName>
    </recommendedName>
</protein>
<feature type="transmembrane region" description="Helical" evidence="4">
    <location>
        <begin position="63"/>
        <end position="82"/>
    </location>
</feature>
<dbReference type="SMART" id="SM00534">
    <property type="entry name" value="MUTSac"/>
    <property type="match status" value="1"/>
</dbReference>
<keyword evidence="4" id="KW-0812">Transmembrane</keyword>
<keyword evidence="4" id="KW-1133">Transmembrane helix</keyword>
<gene>
    <name evidence="6" type="ORF">ACFL27_00890</name>
</gene>
<dbReference type="Proteomes" id="UP001594351">
    <property type="component" value="Unassembled WGS sequence"/>
</dbReference>
<accession>A0ABV6YRC6</accession>
<proteinExistence type="predicted"/>
<feature type="transmembrane region" description="Helical" evidence="4">
    <location>
        <begin position="37"/>
        <end position="57"/>
    </location>
</feature>
<dbReference type="InterPro" id="IPR045076">
    <property type="entry name" value="MutS"/>
</dbReference>
<dbReference type="PANTHER" id="PTHR11361">
    <property type="entry name" value="DNA MISMATCH REPAIR PROTEIN MUTS FAMILY MEMBER"/>
    <property type="match status" value="1"/>
</dbReference>
<dbReference type="EMBL" id="JBHPBY010000005">
    <property type="protein sequence ID" value="MFC1848737.1"/>
    <property type="molecule type" value="Genomic_DNA"/>
</dbReference>
<dbReference type="SUPFAM" id="SSF52540">
    <property type="entry name" value="P-loop containing nucleoside triphosphate hydrolases"/>
    <property type="match status" value="1"/>
</dbReference>
<evidence type="ECO:0000259" key="5">
    <source>
        <dbReference type="SMART" id="SM00534"/>
    </source>
</evidence>
<keyword evidence="1" id="KW-0547">Nucleotide-binding</keyword>
<evidence type="ECO:0000313" key="6">
    <source>
        <dbReference type="EMBL" id="MFC1848737.1"/>
    </source>
</evidence>
<reference evidence="6 7" key="1">
    <citation type="submission" date="2024-09" db="EMBL/GenBank/DDBJ databases">
        <title>Laminarin stimulates single cell rates of sulfate reduction while oxygen inhibits transcriptomic activity in coastal marine sediment.</title>
        <authorList>
            <person name="Lindsay M."/>
            <person name="Orcutt B."/>
            <person name="Emerson D."/>
            <person name="Stepanauskas R."/>
            <person name="D'Angelo T."/>
        </authorList>
    </citation>
    <scope>NUCLEOTIDE SEQUENCE [LARGE SCALE GENOMIC DNA]</scope>
    <source>
        <strain evidence="6">SAG AM-311-K15</strain>
    </source>
</reference>
<dbReference type="PANTHER" id="PTHR11361:SF99">
    <property type="entry name" value="DNA MISMATCH REPAIR PROTEIN"/>
    <property type="match status" value="1"/>
</dbReference>
<feature type="transmembrane region" description="Helical" evidence="4">
    <location>
        <begin position="221"/>
        <end position="243"/>
    </location>
</feature>
<organism evidence="6 7">
    <name type="scientific">candidate division CSSED10-310 bacterium</name>
    <dbReference type="NCBI Taxonomy" id="2855610"/>
    <lineage>
        <taxon>Bacteria</taxon>
        <taxon>Bacteria division CSSED10-310</taxon>
    </lineage>
</organism>
<feature type="transmembrane region" description="Helical" evidence="4">
    <location>
        <begin position="341"/>
        <end position="361"/>
    </location>
</feature>
<name>A0ABV6YRC6_UNCC1</name>
<sequence>MTVDSSEHNEIFRSYQVRCERFNEEHRRLNRYFNRLAHSRLVLFILIVYSYGTGLFGQDGPDVVFLLSGTCALILFFIVASIHKRVEKKRERAQTFAEINDEAMKRVARQWNEFPPIIVPHQSAPPLAEDLDLFGRASIFHLVCTANTPSGIITLADWFLTSASLKEIGERQMALLELSPLLDFRQELNYRGRKLLQQKHDVELFLKWAESELWLLPRSGLIWVARLLTMMIVVIVGAMFGGISTGLPLTPLLLIVLLLNLGLSAAFMKPIHKIFNTVSRGDRPFFHYASLFEQIFTSKKLYKSTKIKTLLQKLSTGDREPPRHMIILDQIMSLADTRYSAMLHFFVQIFLLWDFHVLFFLERWQRKVGPVVRQWFHHLGEFEALCSLANLHHDHPGWCFPNINNEVNPGLNARQIGHPLLSPTQCVTNDVAIGPPGTFLLVTGSNMSGKSTILRTIGVNIILAQAGAPVFAETMNLSPLELGTSFRIRDSLVSGVSYFMAELKRIKDVVDRASKCKHNNEATFLFLFDEILLGTNVAERKIAVQEVLVQLVQQGAIGAMATHDLSLAEVNSLARFCKPVHFTEQFQEIDGEPRMIFDYVLHPGIASTTNALKLLRIVGLGQPGETI</sequence>
<keyword evidence="2" id="KW-0067">ATP-binding</keyword>
<evidence type="ECO:0000256" key="4">
    <source>
        <dbReference type="SAM" id="Phobius"/>
    </source>
</evidence>
<dbReference type="InterPro" id="IPR027417">
    <property type="entry name" value="P-loop_NTPase"/>
</dbReference>
<comment type="caution">
    <text evidence="6">The sequence shown here is derived from an EMBL/GenBank/DDBJ whole genome shotgun (WGS) entry which is preliminary data.</text>
</comment>
<dbReference type="InterPro" id="IPR000432">
    <property type="entry name" value="DNA_mismatch_repair_MutS_C"/>
</dbReference>
<evidence type="ECO:0000313" key="7">
    <source>
        <dbReference type="Proteomes" id="UP001594351"/>
    </source>
</evidence>
<dbReference type="Gene3D" id="3.40.50.300">
    <property type="entry name" value="P-loop containing nucleotide triphosphate hydrolases"/>
    <property type="match status" value="1"/>
</dbReference>
<keyword evidence="3" id="KW-0238">DNA-binding</keyword>
<keyword evidence="7" id="KW-1185">Reference proteome</keyword>
<feature type="transmembrane region" description="Helical" evidence="4">
    <location>
        <begin position="249"/>
        <end position="268"/>
    </location>
</feature>
<dbReference type="Pfam" id="PF00488">
    <property type="entry name" value="MutS_V"/>
    <property type="match status" value="1"/>
</dbReference>
<evidence type="ECO:0000256" key="2">
    <source>
        <dbReference type="ARBA" id="ARBA00022840"/>
    </source>
</evidence>
<evidence type="ECO:0000256" key="1">
    <source>
        <dbReference type="ARBA" id="ARBA00022741"/>
    </source>
</evidence>